<organism evidence="1">
    <name type="scientific">marine sediment metagenome</name>
    <dbReference type="NCBI Taxonomy" id="412755"/>
    <lineage>
        <taxon>unclassified sequences</taxon>
        <taxon>metagenomes</taxon>
        <taxon>ecological metagenomes</taxon>
    </lineage>
</organism>
<proteinExistence type="predicted"/>
<comment type="caution">
    <text evidence="1">The sequence shown here is derived from an EMBL/GenBank/DDBJ whole genome shotgun (WGS) entry which is preliminary data.</text>
</comment>
<feature type="non-terminal residue" evidence="1">
    <location>
        <position position="1"/>
    </location>
</feature>
<evidence type="ECO:0000313" key="1">
    <source>
        <dbReference type="EMBL" id="KKK54070.1"/>
    </source>
</evidence>
<sequence length="77" mass="8907">AMEVYREISQMMTEQPTQETTVSAAQVRPSFSNEIERLESYIDRLEAISIKNKIDVDFSKINASKKSFFKSFPIQDI</sequence>
<reference evidence="1" key="1">
    <citation type="journal article" date="2015" name="Nature">
        <title>Complex archaea that bridge the gap between prokaryotes and eukaryotes.</title>
        <authorList>
            <person name="Spang A."/>
            <person name="Saw J.H."/>
            <person name="Jorgensen S.L."/>
            <person name="Zaremba-Niedzwiedzka K."/>
            <person name="Martijn J."/>
            <person name="Lind A.E."/>
            <person name="van Eijk R."/>
            <person name="Schleper C."/>
            <person name="Guy L."/>
            <person name="Ettema T.J."/>
        </authorList>
    </citation>
    <scope>NUCLEOTIDE SEQUENCE</scope>
</reference>
<protein>
    <submittedName>
        <fullName evidence="1">Uncharacterized protein</fullName>
    </submittedName>
</protein>
<accession>A0A0F8WZW4</accession>
<name>A0A0F8WZW4_9ZZZZ</name>
<gene>
    <name evidence="1" type="ORF">LCGC14_3088430</name>
</gene>
<dbReference type="AlphaFoldDB" id="A0A0F8WZW4"/>
<dbReference type="EMBL" id="LAZR01066186">
    <property type="protein sequence ID" value="KKK54070.1"/>
    <property type="molecule type" value="Genomic_DNA"/>
</dbReference>